<name>A0A9W6KGL2_9ACTN</name>
<organism evidence="2 3">
    <name type="scientific">Dactylosporangium matsuzakiense</name>
    <dbReference type="NCBI Taxonomy" id="53360"/>
    <lineage>
        <taxon>Bacteria</taxon>
        <taxon>Bacillati</taxon>
        <taxon>Actinomycetota</taxon>
        <taxon>Actinomycetes</taxon>
        <taxon>Micromonosporales</taxon>
        <taxon>Micromonosporaceae</taxon>
        <taxon>Dactylosporangium</taxon>
    </lineage>
</organism>
<sequence>MTTPHDLFTFELEWEQRGSLFVLRNDDRSSQSRAFARAAEERLFRARGVVSAEVVLAPGLPVWSLLHLNPDPFGSMWCFVEQGRGGAFPSDGGCRASFAKLGRNHPADVWRAGRAAAWVAAPTADPDPALAYTVLSAITAERNRIVLPADAVSNAALIEAVLSLLPPRVAAGWLWSTHLFGAADRFIAGRSDEDRGPAPQVPAELRLALDRLAAQVGRLDPETGRLVRSSRADYLSEFLETFPPAAAPPPGEPGLRSAGPLSHAAPEAAAADPAPSELTQPMPITPGRHPVPGRDLSAEETQRLPVAAVVAARGRVQPLRWVRWADLGRGFRAQDDEGAPALRRYWTVAEKLLEAEKVPNGVDNTLKYPLWTLRPVSVEGAAHWCFIERGRGNLVGADGQLQKDRQFGMAGGIRFGFAPAQLLPIDVWRSGTKDAWTPVGRPPKGWPTANRDVVRQVFAALGTGQARVHLPGDPAQNWLVIEQTLAVLPRRLAARWAWSTCLFQTRDAFVAGSAPSDLHDSESIARLAQQVAAKKLPESAQRFLDTLSKQQADAFEFLLQQAERAAEKGRLGKELTNLLRRSEADDLRDFLAEMADRLNLSPMRMEDVPGKLRTREGQNSLHDSDADLVARYAEAAPVEARRHLHTDPRSPVAPELTEGLRSRQVAEPGENQFDIPTARQSATAWTKQSTDLLRHHTDEDERVELMATVTAPGGVLHDPADLQAAEQFVSDLGLPQERFPHLYPSALIRTIVEVEDLSKRVEQGVRDSADPERLLYMATTHLTQPTVRKAAWIMMVLDDAMVANGSTSDARRRIANRLLATRPKKEQTEFWSAVVRTYPMGTVEAQVSRIFDAGTTVLFERNRQRPLDSPDLYELQQQVGSHVTVAMVRKPAAGAGPGRLHGFYDRLGQRMRATRVNGVRVAGLSALGVVVVVAVLIGTHVPSGTPAGGTPSPSATARGPAISQVDPEPTPEESSSSAPPPSEAPAGQTRPLKPIEAKWQTGSNTEDAVREIRDGIFKQAGKQSLQIKSLVLDCYSDIKQHADDAVQRVTAGLVAAMKQQLDGVVIDGRAHWKDGETGLPQLKVPGCRATVELRE</sequence>
<keyword evidence="3" id="KW-1185">Reference proteome</keyword>
<dbReference type="AlphaFoldDB" id="A0A9W6KGL2"/>
<proteinExistence type="predicted"/>
<accession>A0A9W6KGL2</accession>
<evidence type="ECO:0000313" key="2">
    <source>
        <dbReference type="EMBL" id="GLL01711.1"/>
    </source>
</evidence>
<dbReference type="RefSeq" id="WP_261963552.1">
    <property type="nucleotide sequence ID" value="NZ_BAAAXA010000003.1"/>
</dbReference>
<dbReference type="EMBL" id="BSFP01000018">
    <property type="protein sequence ID" value="GLL01711.1"/>
    <property type="molecule type" value="Genomic_DNA"/>
</dbReference>
<protein>
    <submittedName>
        <fullName evidence="2">Uncharacterized protein</fullName>
    </submittedName>
</protein>
<reference evidence="2" key="1">
    <citation type="journal article" date="2014" name="Int. J. Syst. Evol. Microbiol.">
        <title>Complete genome sequence of Corynebacterium casei LMG S-19264T (=DSM 44701T), isolated from a smear-ripened cheese.</title>
        <authorList>
            <consortium name="US DOE Joint Genome Institute (JGI-PGF)"/>
            <person name="Walter F."/>
            <person name="Albersmeier A."/>
            <person name="Kalinowski J."/>
            <person name="Ruckert C."/>
        </authorList>
    </citation>
    <scope>NUCLEOTIDE SEQUENCE</scope>
    <source>
        <strain evidence="2">VKM Ac-1321</strain>
    </source>
</reference>
<reference evidence="2" key="2">
    <citation type="submission" date="2023-01" db="EMBL/GenBank/DDBJ databases">
        <authorList>
            <person name="Sun Q."/>
            <person name="Evtushenko L."/>
        </authorList>
    </citation>
    <scope>NUCLEOTIDE SEQUENCE</scope>
    <source>
        <strain evidence="2">VKM Ac-1321</strain>
    </source>
</reference>
<comment type="caution">
    <text evidence="2">The sequence shown here is derived from an EMBL/GenBank/DDBJ whole genome shotgun (WGS) entry which is preliminary data.</text>
</comment>
<evidence type="ECO:0000256" key="1">
    <source>
        <dbReference type="SAM" id="MobiDB-lite"/>
    </source>
</evidence>
<feature type="region of interest" description="Disordered" evidence="1">
    <location>
        <begin position="241"/>
        <end position="297"/>
    </location>
</feature>
<feature type="compositionally biased region" description="Low complexity" evidence="1">
    <location>
        <begin position="258"/>
        <end position="275"/>
    </location>
</feature>
<feature type="region of interest" description="Disordered" evidence="1">
    <location>
        <begin position="942"/>
        <end position="1005"/>
    </location>
</feature>
<dbReference type="Proteomes" id="UP001143480">
    <property type="component" value="Unassembled WGS sequence"/>
</dbReference>
<gene>
    <name evidence="2" type="ORF">GCM10017581_034530</name>
</gene>
<feature type="compositionally biased region" description="Low complexity" evidence="1">
    <location>
        <begin position="942"/>
        <end position="957"/>
    </location>
</feature>
<evidence type="ECO:0000313" key="3">
    <source>
        <dbReference type="Proteomes" id="UP001143480"/>
    </source>
</evidence>